<feature type="signal peptide" evidence="13">
    <location>
        <begin position="1"/>
        <end position="20"/>
    </location>
</feature>
<keyword evidence="5 12" id="KW-0862">Zinc</keyword>
<dbReference type="PRINTS" id="PR00480">
    <property type="entry name" value="ASTACIN"/>
</dbReference>
<evidence type="ECO:0000256" key="11">
    <source>
        <dbReference type="ARBA" id="ARBA00024324"/>
    </source>
</evidence>
<keyword evidence="4 12" id="KW-0378">Hydrolase</keyword>
<evidence type="ECO:0000256" key="2">
    <source>
        <dbReference type="ARBA" id="ARBA00022723"/>
    </source>
</evidence>
<protein>
    <recommendedName>
        <fullName evidence="13">Metalloendopeptidase</fullName>
        <ecNumber evidence="13">3.4.24.-</ecNumber>
    </recommendedName>
</protein>
<evidence type="ECO:0000256" key="10">
    <source>
        <dbReference type="ARBA" id="ARBA00023329"/>
    </source>
</evidence>
<evidence type="ECO:0000256" key="12">
    <source>
        <dbReference type="PROSITE-ProRule" id="PRU01211"/>
    </source>
</evidence>
<dbReference type="AlphaFoldDB" id="A0AAV2LUY8"/>
<dbReference type="GO" id="GO:0008270">
    <property type="term" value="F:zinc ion binding"/>
    <property type="evidence" value="ECO:0007669"/>
    <property type="project" value="UniProtKB-UniRule"/>
</dbReference>
<evidence type="ECO:0000256" key="5">
    <source>
        <dbReference type="ARBA" id="ARBA00022833"/>
    </source>
</evidence>
<sequence length="302" mass="34127">MTLYRASVLLLLLVASQSQALPVPDTEDLLPQEENAEDLLPQEENTEDLLPQEENTEDLLPQEENTEGNDIKNDTEDIGEKILASNNHSAAFLEEGDLLPSKKRNAIRCRYNSCRWPKGSDGLVSIPYTVSRDFNSYENQMIEGALGGFASKTCIRFFPRRSEIDFISVENRAGCFSSLGKQGGRQVLSLNRNGCVYTAIIQHEFNHALGFTHEQTRSDRDQYVRINWNNIQSNMAYNFDKSDTNNLNTPYDYSSLMQYSSKAFSKNGHDTISPLSPHPVQLGQNRGLSDSDIKRINILYEC</sequence>
<dbReference type="SMART" id="SM00235">
    <property type="entry name" value="ZnMc"/>
    <property type="match status" value="1"/>
</dbReference>
<dbReference type="GO" id="GO:0006508">
    <property type="term" value="P:proteolysis"/>
    <property type="evidence" value="ECO:0007669"/>
    <property type="project" value="UniProtKB-KW"/>
</dbReference>
<evidence type="ECO:0000313" key="17">
    <source>
        <dbReference type="Proteomes" id="UP001497482"/>
    </source>
</evidence>
<evidence type="ECO:0000256" key="14">
    <source>
        <dbReference type="SAM" id="MobiDB-lite"/>
    </source>
</evidence>
<feature type="active site" evidence="12">
    <location>
        <position position="204"/>
    </location>
</feature>
<dbReference type="EC" id="3.4.24.-" evidence="13"/>
<name>A0AAV2LUY8_KNICA</name>
<evidence type="ECO:0000313" key="16">
    <source>
        <dbReference type="EMBL" id="CAL1604938.1"/>
    </source>
</evidence>
<dbReference type="PANTHER" id="PTHR10127">
    <property type="entry name" value="DISCOIDIN, CUB, EGF, LAMININ , AND ZINC METALLOPROTEASE DOMAIN CONTAINING"/>
    <property type="match status" value="1"/>
</dbReference>
<dbReference type="PANTHER" id="PTHR10127:SF839">
    <property type="entry name" value="HATCHING ENZYME 1.2-RELATED"/>
    <property type="match status" value="1"/>
</dbReference>
<feature type="domain" description="Peptidase M12A" evidence="15">
    <location>
        <begin position="105"/>
        <end position="302"/>
    </location>
</feature>
<feature type="binding site" evidence="12">
    <location>
        <position position="213"/>
    </location>
    <ligand>
        <name>Zn(2+)</name>
        <dbReference type="ChEBI" id="CHEBI:29105"/>
        <note>catalytic</note>
    </ligand>
</feature>
<dbReference type="InterPro" id="IPR001506">
    <property type="entry name" value="Peptidase_M12A"/>
</dbReference>
<evidence type="ECO:0000256" key="13">
    <source>
        <dbReference type="RuleBase" id="RU361183"/>
    </source>
</evidence>
<keyword evidence="6 12" id="KW-0482">Metalloprotease</keyword>
<dbReference type="GO" id="GO:0004222">
    <property type="term" value="F:metalloendopeptidase activity"/>
    <property type="evidence" value="ECO:0007669"/>
    <property type="project" value="UniProtKB-UniRule"/>
</dbReference>
<dbReference type="Proteomes" id="UP001497482">
    <property type="component" value="Chromosome 4"/>
</dbReference>
<feature type="chain" id="PRO_5043096254" description="Metalloendopeptidase" evidence="13">
    <location>
        <begin position="21"/>
        <end position="302"/>
    </location>
</feature>
<keyword evidence="1 12" id="KW-0645">Protease</keyword>
<evidence type="ECO:0000256" key="6">
    <source>
        <dbReference type="ARBA" id="ARBA00023049"/>
    </source>
</evidence>
<keyword evidence="3 13" id="KW-0732">Signal</keyword>
<dbReference type="InterPro" id="IPR006026">
    <property type="entry name" value="Peptidase_Metallo"/>
</dbReference>
<reference evidence="16 17" key="1">
    <citation type="submission" date="2024-04" db="EMBL/GenBank/DDBJ databases">
        <authorList>
            <person name="Waldvogel A.-M."/>
            <person name="Schoenle A."/>
        </authorList>
    </citation>
    <scope>NUCLEOTIDE SEQUENCE [LARGE SCALE GENOMIC DNA]</scope>
</reference>
<keyword evidence="17" id="KW-1185">Reference proteome</keyword>
<gene>
    <name evidence="16" type="ORF">KC01_LOCUS32365</name>
</gene>
<evidence type="ECO:0000256" key="7">
    <source>
        <dbReference type="ARBA" id="ARBA00023145"/>
    </source>
</evidence>
<proteinExistence type="predicted"/>
<dbReference type="FunFam" id="3.40.390.10:FF:000040">
    <property type="entry name" value="Metalloendopeptidase"/>
    <property type="match status" value="1"/>
</dbReference>
<feature type="compositionally biased region" description="Acidic residues" evidence="14">
    <location>
        <begin position="38"/>
        <end position="67"/>
    </location>
</feature>
<dbReference type="Gene3D" id="3.40.390.10">
    <property type="entry name" value="Collagenase (Catalytic Domain)"/>
    <property type="match status" value="1"/>
</dbReference>
<dbReference type="EMBL" id="OZ035826">
    <property type="protein sequence ID" value="CAL1604938.1"/>
    <property type="molecule type" value="Genomic_DNA"/>
</dbReference>
<keyword evidence="2 12" id="KW-0479">Metal-binding</keyword>
<feature type="binding site" evidence="12">
    <location>
        <position position="207"/>
    </location>
    <ligand>
        <name>Zn(2+)</name>
        <dbReference type="ChEBI" id="CHEBI:29105"/>
        <note>catalytic</note>
    </ligand>
</feature>
<comment type="caution">
    <text evidence="12">Lacks conserved residue(s) required for the propagation of feature annotation.</text>
</comment>
<organism evidence="16 17">
    <name type="scientific">Knipowitschia caucasica</name>
    <name type="common">Caucasian dwarf goby</name>
    <name type="synonym">Pomatoschistus caucasicus</name>
    <dbReference type="NCBI Taxonomy" id="637954"/>
    <lineage>
        <taxon>Eukaryota</taxon>
        <taxon>Metazoa</taxon>
        <taxon>Chordata</taxon>
        <taxon>Craniata</taxon>
        <taxon>Vertebrata</taxon>
        <taxon>Euteleostomi</taxon>
        <taxon>Actinopterygii</taxon>
        <taxon>Neopterygii</taxon>
        <taxon>Teleostei</taxon>
        <taxon>Neoteleostei</taxon>
        <taxon>Acanthomorphata</taxon>
        <taxon>Gobiaria</taxon>
        <taxon>Gobiiformes</taxon>
        <taxon>Gobioidei</taxon>
        <taxon>Gobiidae</taxon>
        <taxon>Gobiinae</taxon>
        <taxon>Knipowitschia</taxon>
    </lineage>
</organism>
<dbReference type="PROSITE" id="PS51864">
    <property type="entry name" value="ASTACIN"/>
    <property type="match status" value="1"/>
</dbReference>
<feature type="binding site" evidence="12">
    <location>
        <position position="203"/>
    </location>
    <ligand>
        <name>Zn(2+)</name>
        <dbReference type="ChEBI" id="CHEBI:29105"/>
        <note>catalytic</note>
    </ligand>
</feature>
<feature type="region of interest" description="Disordered" evidence="14">
    <location>
        <begin position="38"/>
        <end position="72"/>
    </location>
</feature>
<keyword evidence="10" id="KW-0968">Cytoplasmic vesicle</keyword>
<evidence type="ECO:0000256" key="9">
    <source>
        <dbReference type="ARBA" id="ARBA00023180"/>
    </source>
</evidence>
<keyword evidence="8" id="KW-1015">Disulfide bond</keyword>
<evidence type="ECO:0000256" key="3">
    <source>
        <dbReference type="ARBA" id="ARBA00022729"/>
    </source>
</evidence>
<keyword evidence="7" id="KW-0865">Zymogen</keyword>
<accession>A0AAV2LUY8</accession>
<evidence type="ECO:0000256" key="8">
    <source>
        <dbReference type="ARBA" id="ARBA00023157"/>
    </source>
</evidence>
<dbReference type="GO" id="GO:0042588">
    <property type="term" value="C:zymogen granule"/>
    <property type="evidence" value="ECO:0007669"/>
    <property type="project" value="UniProtKB-SubCell"/>
</dbReference>
<dbReference type="InterPro" id="IPR024079">
    <property type="entry name" value="MetalloPept_cat_dom_sf"/>
</dbReference>
<evidence type="ECO:0000256" key="4">
    <source>
        <dbReference type="ARBA" id="ARBA00022801"/>
    </source>
</evidence>
<comment type="subcellular location">
    <subcellularLocation>
        <location evidence="11">Zymogen granule</location>
    </subcellularLocation>
</comment>
<evidence type="ECO:0000259" key="15">
    <source>
        <dbReference type="PROSITE" id="PS51864"/>
    </source>
</evidence>
<dbReference type="SUPFAM" id="SSF55486">
    <property type="entry name" value="Metalloproteases ('zincins'), catalytic domain"/>
    <property type="match status" value="1"/>
</dbReference>
<evidence type="ECO:0000256" key="1">
    <source>
        <dbReference type="ARBA" id="ARBA00022670"/>
    </source>
</evidence>
<comment type="cofactor">
    <cofactor evidence="12 13">
        <name>Zn(2+)</name>
        <dbReference type="ChEBI" id="CHEBI:29105"/>
    </cofactor>
    <text evidence="12 13">Binds 1 zinc ion per subunit.</text>
</comment>
<keyword evidence="9" id="KW-0325">Glycoprotein</keyword>
<dbReference type="Pfam" id="PF01400">
    <property type="entry name" value="Astacin"/>
    <property type="match status" value="1"/>
</dbReference>